<evidence type="ECO:0000256" key="7">
    <source>
        <dbReference type="ARBA" id="ARBA00022777"/>
    </source>
</evidence>
<evidence type="ECO:0000256" key="8">
    <source>
        <dbReference type="ARBA" id="ARBA00023012"/>
    </source>
</evidence>
<dbReference type="SMART" id="SM00387">
    <property type="entry name" value="HATPase_c"/>
    <property type="match status" value="1"/>
</dbReference>
<dbReference type="GO" id="GO:0005886">
    <property type="term" value="C:plasma membrane"/>
    <property type="evidence" value="ECO:0007669"/>
    <property type="project" value="TreeGrafter"/>
</dbReference>
<dbReference type="InterPro" id="IPR004358">
    <property type="entry name" value="Sig_transdc_His_kin-like_C"/>
</dbReference>
<sequence length="558" mass="64289">MYKIKRSNFMSVHLMEEEGFADLASGERKSNCLLKIIHHVCVVAIVYELKQNVFEMLECREDFKDYFVGVKSFDEFILRYTTLIQEDWKEKYREKLDFQNIENEIMKKKELYFEYLQKEKNETYSWFSTRIFPNEWTDEKREIIVIIAPEKSRKMNVQKEFVMKEALRLAEKANKAKTEFLSHMSHDIRTPLNAVIGMTTIAKIYAGNREKVEECLEKITVSSKYILALINNILDMSKIESGKMTLNYSPFSIQKVVGDIKTVISPQIEEKKQKLQIHISDDIKEYYVGDVIRTKQILMNIIGNAIKFTPSGGTIYFSVISTKIGMKKDTIRFEIKDTGIGMSEELVKHVFEPFVQEMDRSEIVVEGTGLGLPITKNLVYLLNGKISVESQLGKGSTFIIELPFEQIKIGEEKKSGHSKSSKKVKPEFPKELRILIAEDNDINLEIITTLLEMNGFIVESANNGKEVLEKFKASIQGYYCLIFMDVKMPVMDGLEATKRIRQLDKKDAKTVPIIAMTANVFKEDMCEAEEAGMNDYLIKPLDMELVLKKIAKVLGIDE</sequence>
<comment type="catalytic activity">
    <reaction evidence="1">
        <text>ATP + protein L-histidine = ADP + protein N-phospho-L-histidine.</text>
        <dbReference type="EC" id="2.7.13.3"/>
    </reaction>
</comment>
<feature type="modified residue" description="4-aspartylphosphate" evidence="11">
    <location>
        <position position="485"/>
    </location>
</feature>
<dbReference type="InterPro" id="IPR003661">
    <property type="entry name" value="HisK_dim/P_dom"/>
</dbReference>
<proteinExistence type="inferred from homology"/>
<feature type="domain" description="Histidine kinase" evidence="12">
    <location>
        <begin position="183"/>
        <end position="406"/>
    </location>
</feature>
<dbReference type="SMART" id="SM00388">
    <property type="entry name" value="HisKA"/>
    <property type="match status" value="1"/>
</dbReference>
<dbReference type="Gene3D" id="3.40.50.2300">
    <property type="match status" value="1"/>
</dbReference>
<evidence type="ECO:0000256" key="10">
    <source>
        <dbReference type="ARBA" id="ARBA00074306"/>
    </source>
</evidence>
<comment type="caution">
    <text evidence="14">The sequence shown here is derived from an EMBL/GenBank/DDBJ whole genome shotgun (WGS) entry which is preliminary data.</text>
</comment>
<dbReference type="Pfam" id="PF00512">
    <property type="entry name" value="HisKA"/>
    <property type="match status" value="1"/>
</dbReference>
<dbReference type="EC" id="2.7.13.3" evidence="3"/>
<dbReference type="InterPro" id="IPR003594">
    <property type="entry name" value="HATPase_dom"/>
</dbReference>
<evidence type="ECO:0000259" key="12">
    <source>
        <dbReference type="PROSITE" id="PS50109"/>
    </source>
</evidence>
<dbReference type="InterPro" id="IPR001789">
    <property type="entry name" value="Sig_transdc_resp-reg_receiver"/>
</dbReference>
<dbReference type="InterPro" id="IPR036890">
    <property type="entry name" value="HATPase_C_sf"/>
</dbReference>
<accession>A0A6L5XXJ4</accession>
<evidence type="ECO:0000256" key="3">
    <source>
        <dbReference type="ARBA" id="ARBA00012438"/>
    </source>
</evidence>
<gene>
    <name evidence="14" type="ORF">FYJ58_06235</name>
</gene>
<keyword evidence="7" id="KW-0418">Kinase</keyword>
<reference evidence="14 15" key="1">
    <citation type="submission" date="2019-08" db="EMBL/GenBank/DDBJ databases">
        <title>In-depth cultivation of the pig gut microbiome towards novel bacterial diversity and tailored functional studies.</title>
        <authorList>
            <person name="Wylensek D."/>
            <person name="Hitch T.C.A."/>
            <person name="Clavel T."/>
        </authorList>
    </citation>
    <scope>NUCLEOTIDE SEQUENCE [LARGE SCALE GENOMIC DNA]</scope>
    <source>
        <strain evidence="14 15">WCA-693-APC-MOT-I</strain>
    </source>
</reference>
<dbReference type="Proteomes" id="UP000482209">
    <property type="component" value="Unassembled WGS sequence"/>
</dbReference>
<dbReference type="AlphaFoldDB" id="A0A6L5XXJ4"/>
<evidence type="ECO:0000256" key="1">
    <source>
        <dbReference type="ARBA" id="ARBA00000085"/>
    </source>
</evidence>
<keyword evidence="5 11" id="KW-0597">Phosphoprotein</keyword>
<evidence type="ECO:0000256" key="9">
    <source>
        <dbReference type="ARBA" id="ARBA00024867"/>
    </source>
</evidence>
<name>A0A6L5XXJ4_9FIRM</name>
<feature type="domain" description="Response regulatory" evidence="13">
    <location>
        <begin position="433"/>
        <end position="554"/>
    </location>
</feature>
<dbReference type="SUPFAM" id="SSF55874">
    <property type="entry name" value="ATPase domain of HSP90 chaperone/DNA topoisomerase II/histidine kinase"/>
    <property type="match status" value="1"/>
</dbReference>
<dbReference type="EMBL" id="VUMT01000007">
    <property type="protein sequence ID" value="MSS63475.1"/>
    <property type="molecule type" value="Genomic_DNA"/>
</dbReference>
<comment type="function">
    <text evidence="9">May play the central regulatory role in sporulation. It may be an element of the effector pathway responsible for the activation of sporulation genes in response to nutritional stress. Spo0A may act in concert with spo0H (a sigma factor) to control the expression of some genes that are critical to the sporulation process.</text>
</comment>
<dbReference type="PRINTS" id="PR00344">
    <property type="entry name" value="BCTRLSENSOR"/>
</dbReference>
<dbReference type="Pfam" id="PF00072">
    <property type="entry name" value="Response_reg"/>
    <property type="match status" value="1"/>
</dbReference>
<dbReference type="SUPFAM" id="SSF47384">
    <property type="entry name" value="Homodimeric domain of signal transducing histidine kinase"/>
    <property type="match status" value="1"/>
</dbReference>
<dbReference type="CDD" id="cd17546">
    <property type="entry name" value="REC_hyHK_CKI1_RcsC-like"/>
    <property type="match status" value="1"/>
</dbReference>
<dbReference type="Gene3D" id="1.10.287.130">
    <property type="match status" value="1"/>
</dbReference>
<dbReference type="InterPro" id="IPR036097">
    <property type="entry name" value="HisK_dim/P_sf"/>
</dbReference>
<dbReference type="InterPro" id="IPR005467">
    <property type="entry name" value="His_kinase_dom"/>
</dbReference>
<evidence type="ECO:0000259" key="13">
    <source>
        <dbReference type="PROSITE" id="PS50110"/>
    </source>
</evidence>
<dbReference type="CDD" id="cd00082">
    <property type="entry name" value="HisKA"/>
    <property type="match status" value="1"/>
</dbReference>
<keyword evidence="8" id="KW-0902">Two-component regulatory system</keyword>
<evidence type="ECO:0000313" key="14">
    <source>
        <dbReference type="EMBL" id="MSS63475.1"/>
    </source>
</evidence>
<dbReference type="SMART" id="SM00448">
    <property type="entry name" value="REC"/>
    <property type="match status" value="1"/>
</dbReference>
<dbReference type="GO" id="GO:0000155">
    <property type="term" value="F:phosphorelay sensor kinase activity"/>
    <property type="evidence" value="ECO:0007669"/>
    <property type="project" value="InterPro"/>
</dbReference>
<dbReference type="CDD" id="cd16922">
    <property type="entry name" value="HATPase_EvgS-ArcB-TorS-like"/>
    <property type="match status" value="1"/>
</dbReference>
<keyword evidence="6" id="KW-0808">Transferase</keyword>
<dbReference type="FunFam" id="3.30.565.10:FF:000010">
    <property type="entry name" value="Sensor histidine kinase RcsC"/>
    <property type="match status" value="1"/>
</dbReference>
<evidence type="ECO:0000256" key="6">
    <source>
        <dbReference type="ARBA" id="ARBA00022679"/>
    </source>
</evidence>
<dbReference type="Pfam" id="PF02518">
    <property type="entry name" value="HATPase_c"/>
    <property type="match status" value="1"/>
</dbReference>
<dbReference type="Gene3D" id="3.30.565.10">
    <property type="entry name" value="Histidine kinase-like ATPase, C-terminal domain"/>
    <property type="match status" value="1"/>
</dbReference>
<evidence type="ECO:0000256" key="4">
    <source>
        <dbReference type="ARBA" id="ARBA00018672"/>
    </source>
</evidence>
<dbReference type="PANTHER" id="PTHR43047">
    <property type="entry name" value="TWO-COMPONENT HISTIDINE PROTEIN KINASE"/>
    <property type="match status" value="1"/>
</dbReference>
<protein>
    <recommendedName>
        <fullName evidence="10">Circadian input-output histidine kinase CikA</fullName>
        <ecNumber evidence="3">2.7.13.3</ecNumber>
    </recommendedName>
    <alternativeName>
        <fullName evidence="4">Stage 0 sporulation protein A homolog</fullName>
    </alternativeName>
</protein>
<evidence type="ECO:0000313" key="15">
    <source>
        <dbReference type="Proteomes" id="UP000482209"/>
    </source>
</evidence>
<comment type="similarity">
    <text evidence="2">In the N-terminal section; belongs to the phytochrome family.</text>
</comment>
<evidence type="ECO:0000256" key="5">
    <source>
        <dbReference type="ARBA" id="ARBA00022553"/>
    </source>
</evidence>
<dbReference type="PROSITE" id="PS50110">
    <property type="entry name" value="RESPONSE_REGULATORY"/>
    <property type="match status" value="1"/>
</dbReference>
<keyword evidence="15" id="KW-1185">Reference proteome</keyword>
<dbReference type="PROSITE" id="PS50109">
    <property type="entry name" value="HIS_KIN"/>
    <property type="match status" value="1"/>
</dbReference>
<dbReference type="InterPro" id="IPR011006">
    <property type="entry name" value="CheY-like_superfamily"/>
</dbReference>
<evidence type="ECO:0000256" key="2">
    <source>
        <dbReference type="ARBA" id="ARBA00006402"/>
    </source>
</evidence>
<evidence type="ECO:0000256" key="11">
    <source>
        <dbReference type="PROSITE-ProRule" id="PRU00169"/>
    </source>
</evidence>
<dbReference type="PANTHER" id="PTHR43047:SF72">
    <property type="entry name" value="OSMOSENSING HISTIDINE PROTEIN KINASE SLN1"/>
    <property type="match status" value="1"/>
</dbReference>
<dbReference type="SUPFAM" id="SSF52172">
    <property type="entry name" value="CheY-like"/>
    <property type="match status" value="1"/>
</dbReference>
<organism evidence="14 15">
    <name type="scientific">Velocimicrobium porci</name>
    <dbReference type="NCBI Taxonomy" id="2606634"/>
    <lineage>
        <taxon>Bacteria</taxon>
        <taxon>Bacillati</taxon>
        <taxon>Bacillota</taxon>
        <taxon>Clostridia</taxon>
        <taxon>Lachnospirales</taxon>
        <taxon>Lachnospiraceae</taxon>
        <taxon>Velocimicrobium</taxon>
    </lineage>
</organism>
<dbReference type="GO" id="GO:0009927">
    <property type="term" value="F:histidine phosphotransfer kinase activity"/>
    <property type="evidence" value="ECO:0007669"/>
    <property type="project" value="TreeGrafter"/>
</dbReference>